<sequence>MDGSSKGREITRPAWRVVTAAGVLGGEAGAACVIRGGAHGRAGLSTLAYLGVRSRPARRAPPLKACRAARALLSAPWTPTPRPEISLFSFSQHRAYRTLKFLAMVARFLICSHDFSRNFCASVTP</sequence>
<comment type="caution">
    <text evidence="1">The sequence shown here is derived from an EMBL/GenBank/DDBJ whole genome shotgun (WGS) entry which is preliminary data.</text>
</comment>
<proteinExistence type="predicted"/>
<gene>
    <name evidence="1" type="ORF">PVAP13_3NG258041</name>
</gene>
<dbReference type="EMBL" id="CM029042">
    <property type="protein sequence ID" value="KAG2617865.1"/>
    <property type="molecule type" value="Genomic_DNA"/>
</dbReference>
<evidence type="ECO:0000313" key="1">
    <source>
        <dbReference type="EMBL" id="KAG2617865.1"/>
    </source>
</evidence>
<accession>A0A8T0U7U0</accession>
<reference evidence="1" key="1">
    <citation type="submission" date="2020-05" db="EMBL/GenBank/DDBJ databases">
        <title>WGS assembly of Panicum virgatum.</title>
        <authorList>
            <person name="Lovell J.T."/>
            <person name="Jenkins J."/>
            <person name="Shu S."/>
            <person name="Juenger T.E."/>
            <person name="Schmutz J."/>
        </authorList>
    </citation>
    <scope>NUCLEOTIDE SEQUENCE</scope>
    <source>
        <strain evidence="1">AP13</strain>
    </source>
</reference>
<name>A0A8T0U7U0_PANVG</name>
<dbReference type="Proteomes" id="UP000823388">
    <property type="component" value="Chromosome 3N"/>
</dbReference>
<protein>
    <submittedName>
        <fullName evidence="1">Uncharacterized protein</fullName>
    </submittedName>
</protein>
<keyword evidence="2" id="KW-1185">Reference proteome</keyword>
<dbReference type="AlphaFoldDB" id="A0A8T0U7U0"/>
<organism evidence="1 2">
    <name type="scientific">Panicum virgatum</name>
    <name type="common">Blackwell switchgrass</name>
    <dbReference type="NCBI Taxonomy" id="38727"/>
    <lineage>
        <taxon>Eukaryota</taxon>
        <taxon>Viridiplantae</taxon>
        <taxon>Streptophyta</taxon>
        <taxon>Embryophyta</taxon>
        <taxon>Tracheophyta</taxon>
        <taxon>Spermatophyta</taxon>
        <taxon>Magnoliopsida</taxon>
        <taxon>Liliopsida</taxon>
        <taxon>Poales</taxon>
        <taxon>Poaceae</taxon>
        <taxon>PACMAD clade</taxon>
        <taxon>Panicoideae</taxon>
        <taxon>Panicodae</taxon>
        <taxon>Paniceae</taxon>
        <taxon>Panicinae</taxon>
        <taxon>Panicum</taxon>
        <taxon>Panicum sect. Hiantes</taxon>
    </lineage>
</organism>
<evidence type="ECO:0000313" key="2">
    <source>
        <dbReference type="Proteomes" id="UP000823388"/>
    </source>
</evidence>